<feature type="non-terminal residue" evidence="2">
    <location>
        <position position="1"/>
    </location>
</feature>
<sequence>ELRGAVPVGVWMGLDPLTQVLPVCVLGNMAPIIPLLFLLRNDKLKKLMKPILTKAEKKSASIGVGSVEKQWTSLAAFVGIPLPGTGAWTGAMGAFLLGMPYPVALSSIFTGVVSAGCIMTAITMAGKKGGIAALAVLGFIAGKELLSDDGGVELTDSQKDFFSKE</sequence>
<evidence type="ECO:0000313" key="3">
    <source>
        <dbReference type="Proteomes" id="UP000266841"/>
    </source>
</evidence>
<dbReference type="PANTHER" id="PTHR36007:SF2">
    <property type="entry name" value="TRANSPORT PROTEIN-RELATED"/>
    <property type="match status" value="1"/>
</dbReference>
<name>K0TKX5_THAOC</name>
<accession>K0TKX5</accession>
<dbReference type="OMA" id="PYVEKWG"/>
<protein>
    <recommendedName>
        <fullName evidence="4">Small multi-drug export protein</fullName>
    </recommendedName>
</protein>
<feature type="transmembrane region" description="Helical" evidence="1">
    <location>
        <begin position="20"/>
        <end position="39"/>
    </location>
</feature>
<dbReference type="InterPro" id="IPR009577">
    <property type="entry name" value="Sm_multidrug_ex"/>
</dbReference>
<keyword evidence="3" id="KW-1185">Reference proteome</keyword>
<evidence type="ECO:0008006" key="4">
    <source>
        <dbReference type="Google" id="ProtNLM"/>
    </source>
</evidence>
<dbReference type="Proteomes" id="UP000266841">
    <property type="component" value="Unassembled WGS sequence"/>
</dbReference>
<feature type="transmembrane region" description="Helical" evidence="1">
    <location>
        <begin position="74"/>
        <end position="97"/>
    </location>
</feature>
<feature type="transmembrane region" description="Helical" evidence="1">
    <location>
        <begin position="103"/>
        <end position="122"/>
    </location>
</feature>
<dbReference type="PANTHER" id="PTHR36007">
    <property type="entry name" value="TRANSPORT PROTEIN-RELATED"/>
    <property type="match status" value="1"/>
</dbReference>
<dbReference type="EMBL" id="AGNL01003326">
    <property type="protein sequence ID" value="EJK74841.1"/>
    <property type="molecule type" value="Genomic_DNA"/>
</dbReference>
<evidence type="ECO:0000256" key="1">
    <source>
        <dbReference type="SAM" id="Phobius"/>
    </source>
</evidence>
<organism evidence="2 3">
    <name type="scientific">Thalassiosira oceanica</name>
    <name type="common">Marine diatom</name>
    <dbReference type="NCBI Taxonomy" id="159749"/>
    <lineage>
        <taxon>Eukaryota</taxon>
        <taxon>Sar</taxon>
        <taxon>Stramenopiles</taxon>
        <taxon>Ochrophyta</taxon>
        <taxon>Bacillariophyta</taxon>
        <taxon>Coscinodiscophyceae</taxon>
        <taxon>Thalassiosirophycidae</taxon>
        <taxon>Thalassiosirales</taxon>
        <taxon>Thalassiosiraceae</taxon>
        <taxon>Thalassiosira</taxon>
    </lineage>
</organism>
<proteinExistence type="predicted"/>
<keyword evidence="1" id="KW-0472">Membrane</keyword>
<dbReference type="OrthoDB" id="2018918at2759"/>
<gene>
    <name evidence="2" type="ORF">THAOC_03455</name>
</gene>
<reference evidence="2 3" key="1">
    <citation type="journal article" date="2012" name="Genome Biol.">
        <title>Genome and low-iron response of an oceanic diatom adapted to chronic iron limitation.</title>
        <authorList>
            <person name="Lommer M."/>
            <person name="Specht M."/>
            <person name="Roy A.S."/>
            <person name="Kraemer L."/>
            <person name="Andreson R."/>
            <person name="Gutowska M.A."/>
            <person name="Wolf J."/>
            <person name="Bergner S.V."/>
            <person name="Schilhabel M.B."/>
            <person name="Klostermeier U.C."/>
            <person name="Beiko R.G."/>
            <person name="Rosenstiel P."/>
            <person name="Hippler M."/>
            <person name="Laroche J."/>
        </authorList>
    </citation>
    <scope>NUCLEOTIDE SEQUENCE [LARGE SCALE GENOMIC DNA]</scope>
    <source>
        <strain evidence="2 3">CCMP1005</strain>
    </source>
</reference>
<keyword evidence="1" id="KW-0812">Transmembrane</keyword>
<evidence type="ECO:0000313" key="2">
    <source>
        <dbReference type="EMBL" id="EJK74841.1"/>
    </source>
</evidence>
<dbReference type="eggNOG" id="ENOG502QUXG">
    <property type="taxonomic scope" value="Eukaryota"/>
</dbReference>
<dbReference type="Pfam" id="PF06695">
    <property type="entry name" value="Sm_multidrug_ex"/>
    <property type="match status" value="1"/>
</dbReference>
<keyword evidence="1" id="KW-1133">Transmembrane helix</keyword>
<dbReference type="AlphaFoldDB" id="K0TKX5"/>
<comment type="caution">
    <text evidence="2">The sequence shown here is derived from an EMBL/GenBank/DDBJ whole genome shotgun (WGS) entry which is preliminary data.</text>
</comment>